<accession>A0A0L0CFY1</accession>
<dbReference type="EMBL" id="JRES01000534">
    <property type="protein sequence ID" value="KNC30374.1"/>
    <property type="molecule type" value="Genomic_DNA"/>
</dbReference>
<evidence type="ECO:0000256" key="6">
    <source>
        <dbReference type="ARBA" id="ARBA00023242"/>
    </source>
</evidence>
<feature type="region of interest" description="Disordered" evidence="7">
    <location>
        <begin position="1"/>
        <end position="34"/>
    </location>
</feature>
<evidence type="ECO:0000256" key="5">
    <source>
        <dbReference type="ARBA" id="ARBA00022884"/>
    </source>
</evidence>
<evidence type="ECO:0000313" key="10">
    <source>
        <dbReference type="Proteomes" id="UP000037069"/>
    </source>
</evidence>
<gene>
    <name evidence="9" type="ORF">FF38_02688</name>
</gene>
<keyword evidence="10" id="KW-1185">Reference proteome</keyword>
<evidence type="ECO:0000256" key="1">
    <source>
        <dbReference type="ARBA" id="ARBA00004123"/>
    </source>
</evidence>
<evidence type="ECO:0000256" key="7">
    <source>
        <dbReference type="SAM" id="MobiDB-lite"/>
    </source>
</evidence>
<dbReference type="GO" id="GO:0005849">
    <property type="term" value="C:mRNA cleavage factor complex"/>
    <property type="evidence" value="ECO:0007669"/>
    <property type="project" value="InterPro"/>
</dbReference>
<dbReference type="SUPFAM" id="SSF55811">
    <property type="entry name" value="Nudix"/>
    <property type="match status" value="1"/>
</dbReference>
<keyword evidence="5" id="KW-0694">RNA-binding</keyword>
<comment type="subcellular location">
    <subcellularLocation>
        <location evidence="1">Nucleus</location>
    </subcellularLocation>
</comment>
<dbReference type="FunFam" id="3.90.79.10:FF:000020">
    <property type="entry name" value="Pre-mRNA cleavage factor Im subunit 2"/>
    <property type="match status" value="1"/>
</dbReference>
<dbReference type="GO" id="GO:0003729">
    <property type="term" value="F:mRNA binding"/>
    <property type="evidence" value="ECO:0007669"/>
    <property type="project" value="InterPro"/>
</dbReference>
<comment type="caution">
    <text evidence="9">The sequence shown here is derived from an EMBL/GenBank/DDBJ whole genome shotgun (WGS) entry which is preliminary data.</text>
</comment>
<evidence type="ECO:0000259" key="8">
    <source>
        <dbReference type="PROSITE" id="PS51462"/>
    </source>
</evidence>
<dbReference type="PANTHER" id="PTHR13047">
    <property type="entry name" value="PRE-MRNA CLEAVAGE FACTOR IM, 25KD SUBUNIT"/>
    <property type="match status" value="1"/>
</dbReference>
<dbReference type="GO" id="GO:0031124">
    <property type="term" value="P:mRNA 3'-end processing"/>
    <property type="evidence" value="ECO:0007669"/>
    <property type="project" value="InterPro"/>
</dbReference>
<dbReference type="STRING" id="7375.A0A0L0CFY1"/>
<reference evidence="9 10" key="1">
    <citation type="journal article" date="2015" name="Nat. Commun.">
        <title>Lucilia cuprina genome unlocks parasitic fly biology to underpin future interventions.</title>
        <authorList>
            <person name="Anstead C.A."/>
            <person name="Korhonen P.K."/>
            <person name="Young N.D."/>
            <person name="Hall R.S."/>
            <person name="Jex A.R."/>
            <person name="Murali S.C."/>
            <person name="Hughes D.S."/>
            <person name="Lee S.F."/>
            <person name="Perry T."/>
            <person name="Stroehlein A.J."/>
            <person name="Ansell B.R."/>
            <person name="Breugelmans B."/>
            <person name="Hofmann A."/>
            <person name="Qu J."/>
            <person name="Dugan S."/>
            <person name="Lee S.L."/>
            <person name="Chao H."/>
            <person name="Dinh H."/>
            <person name="Han Y."/>
            <person name="Doddapaneni H.V."/>
            <person name="Worley K.C."/>
            <person name="Muzny D.M."/>
            <person name="Ioannidis P."/>
            <person name="Waterhouse R.M."/>
            <person name="Zdobnov E.M."/>
            <person name="James P.J."/>
            <person name="Bagnall N.H."/>
            <person name="Kotze A.C."/>
            <person name="Gibbs R.A."/>
            <person name="Richards S."/>
            <person name="Batterham P."/>
            <person name="Gasser R.B."/>
        </authorList>
    </citation>
    <scope>NUCLEOTIDE SEQUENCE [LARGE SCALE GENOMIC DNA]</scope>
    <source>
        <strain evidence="9 10">LS</strain>
        <tissue evidence="9">Full body</tissue>
    </source>
</reference>
<dbReference type="AlphaFoldDB" id="A0A0L0CFY1"/>
<keyword evidence="4" id="KW-0507">mRNA processing</keyword>
<proteinExistence type="inferred from homology"/>
<evidence type="ECO:0000256" key="4">
    <source>
        <dbReference type="ARBA" id="ARBA00022664"/>
    </source>
</evidence>
<dbReference type="Gene3D" id="3.90.79.10">
    <property type="entry name" value="Nucleoside Triphosphate Pyrophosphohydrolase"/>
    <property type="match status" value="1"/>
</dbReference>
<keyword evidence="6" id="KW-0539">Nucleus</keyword>
<evidence type="ECO:0000313" key="9">
    <source>
        <dbReference type="EMBL" id="KNC30374.1"/>
    </source>
</evidence>
<dbReference type="InterPro" id="IPR015797">
    <property type="entry name" value="NUDIX_hydrolase-like_dom_sf"/>
</dbReference>
<sequence>MATQVTNKSGTGWPRRSSQGQMDNGTQKFNPNQSLTINRTINLYPLTNYTFGTKEPLFEKDPSVPSRFQRMREEFDRIGMRRSVEGVLLVHEHGLPHVLLLQLGTTFFKLPGGELNAGEDEVEGLKRLLTETLGRQDGVKQEWIVEDTIGNWWRPNFEPPQYPYIPPHITKPKEHKRLFLVQLHEKEWESSSTASNHPEECYNDKSLEQQLPQQTHTDVYNDYMEHDLQQHATSLSNFNQHHHSY</sequence>
<protein>
    <recommendedName>
        <fullName evidence="3">Cleavage and polyadenylation specificity factor subunit 5</fullName>
    </recommendedName>
</protein>
<name>A0A0L0CFY1_LUCCU</name>
<organism evidence="9 10">
    <name type="scientific">Lucilia cuprina</name>
    <name type="common">Green bottle fly</name>
    <name type="synonym">Australian sheep blowfly</name>
    <dbReference type="NCBI Taxonomy" id="7375"/>
    <lineage>
        <taxon>Eukaryota</taxon>
        <taxon>Metazoa</taxon>
        <taxon>Ecdysozoa</taxon>
        <taxon>Arthropoda</taxon>
        <taxon>Hexapoda</taxon>
        <taxon>Insecta</taxon>
        <taxon>Pterygota</taxon>
        <taxon>Neoptera</taxon>
        <taxon>Endopterygota</taxon>
        <taxon>Diptera</taxon>
        <taxon>Brachycera</taxon>
        <taxon>Muscomorpha</taxon>
        <taxon>Oestroidea</taxon>
        <taxon>Calliphoridae</taxon>
        <taxon>Luciliinae</taxon>
        <taxon>Lucilia</taxon>
    </lineage>
</organism>
<comment type="similarity">
    <text evidence="2">Belongs to the Nudix hydrolase family. CPSF5 subfamily.</text>
</comment>
<dbReference type="PROSITE" id="PS51462">
    <property type="entry name" value="NUDIX"/>
    <property type="match status" value="1"/>
</dbReference>
<dbReference type="Proteomes" id="UP000037069">
    <property type="component" value="Unassembled WGS sequence"/>
</dbReference>
<dbReference type="InterPro" id="IPR000086">
    <property type="entry name" value="NUDIX_hydrolase_dom"/>
</dbReference>
<evidence type="ECO:0000256" key="2">
    <source>
        <dbReference type="ARBA" id="ARBA00009710"/>
    </source>
</evidence>
<dbReference type="OMA" id="NDEWEIG"/>
<dbReference type="OrthoDB" id="277288at2759"/>
<dbReference type="Pfam" id="PF13869">
    <property type="entry name" value="NUDIX_2"/>
    <property type="match status" value="1"/>
</dbReference>
<dbReference type="InterPro" id="IPR016706">
    <property type="entry name" value="Cleav_polyA_spec_factor_su5"/>
</dbReference>
<evidence type="ECO:0000256" key="3">
    <source>
        <dbReference type="ARBA" id="ARBA00016266"/>
    </source>
</evidence>
<dbReference type="CDD" id="cd18871">
    <property type="entry name" value="NUDIX_Cfim25_Nudt21"/>
    <property type="match status" value="1"/>
</dbReference>
<feature type="domain" description="Nudix hydrolase" evidence="8">
    <location>
        <begin position="80"/>
        <end position="207"/>
    </location>
</feature>